<dbReference type="InParanoid" id="B8C9G4"/>
<dbReference type="GeneID" id="7445897"/>
<dbReference type="GO" id="GO:0000407">
    <property type="term" value="C:phagophore assembly site"/>
    <property type="evidence" value="ECO:0000318"/>
    <property type="project" value="GO_Central"/>
</dbReference>
<comment type="similarity">
    <text evidence="1">Belongs to the beclin family.</text>
</comment>
<keyword evidence="6" id="KW-1185">Reference proteome</keyword>
<dbReference type="OMA" id="YARRNFN"/>
<evidence type="ECO:0000313" key="6">
    <source>
        <dbReference type="Proteomes" id="UP000001449"/>
    </source>
</evidence>
<dbReference type="GO" id="GO:0000045">
    <property type="term" value="P:autophagosome assembly"/>
    <property type="evidence" value="ECO:0000318"/>
    <property type="project" value="GO_Central"/>
</dbReference>
<dbReference type="GO" id="GO:0034272">
    <property type="term" value="C:phosphatidylinositol 3-kinase complex, class III, type II"/>
    <property type="evidence" value="ECO:0000318"/>
    <property type="project" value="GO_Central"/>
</dbReference>
<dbReference type="Proteomes" id="UP000001449">
    <property type="component" value="Chromosome 10"/>
</dbReference>
<dbReference type="Gene3D" id="1.10.418.40">
    <property type="entry name" value="Autophagy protein 6/Beclin 1"/>
    <property type="match status" value="1"/>
</dbReference>
<feature type="region of interest" description="Disordered" evidence="3">
    <location>
        <begin position="1"/>
        <end position="81"/>
    </location>
</feature>
<reference evidence="5 6" key="2">
    <citation type="journal article" date="2008" name="Nature">
        <title>The Phaeodactylum genome reveals the evolutionary history of diatom genomes.</title>
        <authorList>
            <person name="Bowler C."/>
            <person name="Allen A.E."/>
            <person name="Badger J.H."/>
            <person name="Grimwood J."/>
            <person name="Jabbari K."/>
            <person name="Kuo A."/>
            <person name="Maheswari U."/>
            <person name="Martens C."/>
            <person name="Maumus F."/>
            <person name="Otillar R.P."/>
            <person name="Rayko E."/>
            <person name="Salamov A."/>
            <person name="Vandepoele K."/>
            <person name="Beszteri B."/>
            <person name="Gruber A."/>
            <person name="Heijde M."/>
            <person name="Katinka M."/>
            <person name="Mock T."/>
            <person name="Valentin K."/>
            <person name="Verret F."/>
            <person name="Berges J.A."/>
            <person name="Brownlee C."/>
            <person name="Cadoret J.P."/>
            <person name="Chiovitti A."/>
            <person name="Choi C.J."/>
            <person name="Coesel S."/>
            <person name="De Martino A."/>
            <person name="Detter J.C."/>
            <person name="Durkin C."/>
            <person name="Falciatore A."/>
            <person name="Fournet J."/>
            <person name="Haruta M."/>
            <person name="Huysman M.J."/>
            <person name="Jenkins B.D."/>
            <person name="Jiroutova K."/>
            <person name="Jorgensen R.E."/>
            <person name="Joubert Y."/>
            <person name="Kaplan A."/>
            <person name="Kroger N."/>
            <person name="Kroth P.G."/>
            <person name="La Roche J."/>
            <person name="Lindquist E."/>
            <person name="Lommer M."/>
            <person name="Martin-Jezequel V."/>
            <person name="Lopez P.J."/>
            <person name="Lucas S."/>
            <person name="Mangogna M."/>
            <person name="McGinnis K."/>
            <person name="Medlin L.K."/>
            <person name="Montsant A."/>
            <person name="Oudot-Le Secq M.P."/>
            <person name="Napoli C."/>
            <person name="Obornik M."/>
            <person name="Parker M.S."/>
            <person name="Petit J.L."/>
            <person name="Porcel B.M."/>
            <person name="Poulsen N."/>
            <person name="Robison M."/>
            <person name="Rychlewski L."/>
            <person name="Rynearson T.A."/>
            <person name="Schmutz J."/>
            <person name="Shapiro H."/>
            <person name="Siaut M."/>
            <person name="Stanley M."/>
            <person name="Sussman M.R."/>
            <person name="Taylor A.R."/>
            <person name="Vardi A."/>
            <person name="von Dassow P."/>
            <person name="Vyverman W."/>
            <person name="Willis A."/>
            <person name="Wyrwicz L.S."/>
            <person name="Rokhsar D.S."/>
            <person name="Weissenbach J."/>
            <person name="Armbrust E.V."/>
            <person name="Green B.R."/>
            <person name="Van de Peer Y."/>
            <person name="Grigoriev I.V."/>
        </authorList>
    </citation>
    <scope>NUCLEOTIDE SEQUENCE [LARGE SCALE GENOMIC DNA]</scope>
    <source>
        <strain evidence="5 6">CCMP1335</strain>
    </source>
</reference>
<dbReference type="PaxDb" id="35128-Thaps8428"/>
<organism evidence="5 6">
    <name type="scientific">Thalassiosira pseudonana</name>
    <name type="common">Marine diatom</name>
    <name type="synonym">Cyclotella nana</name>
    <dbReference type="NCBI Taxonomy" id="35128"/>
    <lineage>
        <taxon>Eukaryota</taxon>
        <taxon>Sar</taxon>
        <taxon>Stramenopiles</taxon>
        <taxon>Ochrophyta</taxon>
        <taxon>Bacillariophyta</taxon>
        <taxon>Coscinodiscophyceae</taxon>
        <taxon>Thalassiosirophycidae</taxon>
        <taxon>Thalassiosirales</taxon>
        <taxon>Thalassiosiraceae</taxon>
        <taxon>Thalassiosira</taxon>
    </lineage>
</organism>
<feature type="region of interest" description="Disordered" evidence="3">
    <location>
        <begin position="153"/>
        <end position="177"/>
    </location>
</feature>
<feature type="compositionally biased region" description="Polar residues" evidence="3">
    <location>
        <begin position="17"/>
        <end position="41"/>
    </location>
</feature>
<dbReference type="AlphaFoldDB" id="B8C9G4"/>
<feature type="domain" description="Atg6 BARA" evidence="4">
    <location>
        <begin position="376"/>
        <end position="603"/>
    </location>
</feature>
<evidence type="ECO:0000256" key="2">
    <source>
        <dbReference type="SAM" id="Coils"/>
    </source>
</evidence>
<dbReference type="InterPro" id="IPR007243">
    <property type="entry name" value="Atg6/Beclin"/>
</dbReference>
<dbReference type="eggNOG" id="KOG2751">
    <property type="taxonomic scope" value="Eukaryota"/>
</dbReference>
<evidence type="ECO:0000256" key="1">
    <source>
        <dbReference type="ARBA" id="ARBA00005965"/>
    </source>
</evidence>
<dbReference type="STRING" id="35128.B8C9G4"/>
<dbReference type="GO" id="GO:0045324">
    <property type="term" value="P:late endosome to vacuole transport"/>
    <property type="evidence" value="ECO:0000318"/>
    <property type="project" value="GO_Central"/>
</dbReference>
<proteinExistence type="inferred from homology"/>
<dbReference type="InterPro" id="IPR040455">
    <property type="entry name" value="Atg6_BARA"/>
</dbReference>
<evidence type="ECO:0000259" key="4">
    <source>
        <dbReference type="Pfam" id="PF04111"/>
    </source>
</evidence>
<dbReference type="Pfam" id="PF04111">
    <property type="entry name" value="APG6"/>
    <property type="match status" value="1"/>
</dbReference>
<dbReference type="GO" id="GO:0000423">
    <property type="term" value="P:mitophagy"/>
    <property type="evidence" value="ECO:0000318"/>
    <property type="project" value="GO_Central"/>
</dbReference>
<feature type="region of interest" description="Disordered" evidence="3">
    <location>
        <begin position="302"/>
        <end position="326"/>
    </location>
</feature>
<dbReference type="GO" id="GO:0034271">
    <property type="term" value="C:phosphatidylinositol 3-kinase complex, class III, type I"/>
    <property type="evidence" value="ECO:0000318"/>
    <property type="project" value="GO_Central"/>
</dbReference>
<dbReference type="HOGENOM" id="CLU_449421_0_0_1"/>
<dbReference type="GO" id="GO:0030674">
    <property type="term" value="F:protein-macromolecule adaptor activity"/>
    <property type="evidence" value="ECO:0000318"/>
    <property type="project" value="GO_Central"/>
</dbReference>
<dbReference type="EMBL" id="CM000646">
    <property type="protein sequence ID" value="EED90041.1"/>
    <property type="molecule type" value="Genomic_DNA"/>
</dbReference>
<feature type="compositionally biased region" description="Polar residues" evidence="3">
    <location>
        <begin position="54"/>
        <end position="81"/>
    </location>
</feature>
<gene>
    <name evidence="5" type="ORF">THAPSDRAFT_8428</name>
</gene>
<evidence type="ECO:0000313" key="5">
    <source>
        <dbReference type="EMBL" id="EED90041.1"/>
    </source>
</evidence>
<feature type="compositionally biased region" description="Basic and acidic residues" evidence="3">
    <location>
        <begin position="1"/>
        <end position="13"/>
    </location>
</feature>
<dbReference type="InterPro" id="IPR038274">
    <property type="entry name" value="Atg6/Beclin_C_sf"/>
</dbReference>
<dbReference type="RefSeq" id="XP_002292845.1">
    <property type="nucleotide sequence ID" value="XM_002292809.1"/>
</dbReference>
<feature type="coiled-coil region" evidence="2">
    <location>
        <begin position="186"/>
        <end position="213"/>
    </location>
</feature>
<sequence>MADDLDKSRRYGEITDVNPTPSIRASSNGWHSDFQAEQSQVVDEPPPHAPLHLNMTQDTSHKPSNQLHRIQRESSSFNESGSIATKELDGELSGLQAAAVKTALMVDGKVVREKPLHGVVTFEEDDEDGKDQSYHWIFHKHVGFSSNTKHLPPNYHGHHHLSLDSDAHSTEGSSTPNQEVVTADTLSTYQNEKNHLIKQLASLRSQRNHVQRNETTQLHRHLNEWNYRLSSAQQSHSKALSTLEEVSRQRICSEEENQQTSKWHVLGDVFFIHHRGPFGTINGVRLGRSAITAVGLVTKCAGKGGSGSGARGNATTSSESAGPVSPASNGVSSFFSWGNVDNASSDNKNVKAQLNDAQPGNTKRNIINRQTTSPERVVVPWNEINSALGQIVLLLYTLRHTPHGGIDFTKHILQPIGSSSKIGFLKKHATSNKATSTSPHVTERRRITALSAYYTPDTSGQTAAHEKTTSSTQALPPHEVTWYNLFHYEENGSVLSMGYYARRNFNAALEGLLYCIAEACLVVEKRDMALAAPYVMSVSGLVVGKDVHGTGIVVGSTKHGGSGSGEATIGGLPLSYDPADGERWTTICKYILTNLKWLIAYAAKHVDR</sequence>
<dbReference type="GO" id="GO:0006995">
    <property type="term" value="P:cellular response to nitrogen starvation"/>
    <property type="evidence" value="ECO:0000318"/>
    <property type="project" value="GO_Central"/>
</dbReference>
<protein>
    <recommendedName>
        <fullName evidence="4">Atg6 BARA domain-containing protein</fullName>
    </recommendedName>
</protein>
<keyword evidence="2" id="KW-0175">Coiled coil</keyword>
<dbReference type="PANTHER" id="PTHR12768:SF4">
    <property type="entry name" value="BECLIN-1"/>
    <property type="match status" value="1"/>
</dbReference>
<dbReference type="KEGG" id="tps:THAPSDRAFT_8428"/>
<accession>B8C9G4</accession>
<dbReference type="PANTHER" id="PTHR12768">
    <property type="entry name" value="BECLIN 1"/>
    <property type="match status" value="1"/>
</dbReference>
<evidence type="ECO:0000256" key="3">
    <source>
        <dbReference type="SAM" id="MobiDB-lite"/>
    </source>
</evidence>
<reference evidence="5 6" key="1">
    <citation type="journal article" date="2004" name="Science">
        <title>The genome of the diatom Thalassiosira pseudonana: ecology, evolution, and metabolism.</title>
        <authorList>
            <person name="Armbrust E.V."/>
            <person name="Berges J.A."/>
            <person name="Bowler C."/>
            <person name="Green B.R."/>
            <person name="Martinez D."/>
            <person name="Putnam N.H."/>
            <person name="Zhou S."/>
            <person name="Allen A.E."/>
            <person name="Apt K.E."/>
            <person name="Bechner M."/>
            <person name="Brzezinski M.A."/>
            <person name="Chaal B.K."/>
            <person name="Chiovitti A."/>
            <person name="Davis A.K."/>
            <person name="Demarest M.S."/>
            <person name="Detter J.C."/>
            <person name="Glavina T."/>
            <person name="Goodstein D."/>
            <person name="Hadi M.Z."/>
            <person name="Hellsten U."/>
            <person name="Hildebrand M."/>
            <person name="Jenkins B.D."/>
            <person name="Jurka J."/>
            <person name="Kapitonov V.V."/>
            <person name="Kroger N."/>
            <person name="Lau W.W."/>
            <person name="Lane T.W."/>
            <person name="Larimer F.W."/>
            <person name="Lippmeier J.C."/>
            <person name="Lucas S."/>
            <person name="Medina M."/>
            <person name="Montsant A."/>
            <person name="Obornik M."/>
            <person name="Parker M.S."/>
            <person name="Palenik B."/>
            <person name="Pazour G.J."/>
            <person name="Richardson P.M."/>
            <person name="Rynearson T.A."/>
            <person name="Saito M.A."/>
            <person name="Schwartz D.C."/>
            <person name="Thamatrakoln K."/>
            <person name="Valentin K."/>
            <person name="Vardi A."/>
            <person name="Wilkerson F.P."/>
            <person name="Rokhsar D.S."/>
        </authorList>
    </citation>
    <scope>NUCLEOTIDE SEQUENCE [LARGE SCALE GENOMIC DNA]</scope>
    <source>
        <strain evidence="5 6">CCMP1335</strain>
    </source>
</reference>
<name>B8C9G4_THAPS</name>
<dbReference type="GO" id="GO:0043548">
    <property type="term" value="F:phosphatidylinositol 3-kinase binding"/>
    <property type="evidence" value="ECO:0000318"/>
    <property type="project" value="GO_Central"/>
</dbReference>